<evidence type="ECO:0000313" key="2">
    <source>
        <dbReference type="EMBL" id="KAK0382677.1"/>
    </source>
</evidence>
<feature type="region of interest" description="Disordered" evidence="1">
    <location>
        <begin position="204"/>
        <end position="223"/>
    </location>
</feature>
<dbReference type="EMBL" id="JAPDFR010000010">
    <property type="protein sequence ID" value="KAK0382677.1"/>
    <property type="molecule type" value="Genomic_DNA"/>
</dbReference>
<evidence type="ECO:0000256" key="1">
    <source>
        <dbReference type="SAM" id="MobiDB-lite"/>
    </source>
</evidence>
<dbReference type="Proteomes" id="UP001175261">
    <property type="component" value="Unassembled WGS sequence"/>
</dbReference>
<feature type="region of interest" description="Disordered" evidence="1">
    <location>
        <begin position="76"/>
        <end position="188"/>
    </location>
</feature>
<feature type="compositionally biased region" description="Basic and acidic residues" evidence="1">
    <location>
        <begin position="76"/>
        <end position="87"/>
    </location>
</feature>
<accession>A0AA39L634</accession>
<feature type="region of interest" description="Disordered" evidence="1">
    <location>
        <begin position="512"/>
        <end position="545"/>
    </location>
</feature>
<feature type="region of interest" description="Disordered" evidence="1">
    <location>
        <begin position="275"/>
        <end position="295"/>
    </location>
</feature>
<name>A0AA39L634_SARSR</name>
<gene>
    <name evidence="3" type="ORF">NLU13_6682</name>
    <name evidence="2" type="ORF">NLU13_9773</name>
</gene>
<keyword evidence="4" id="KW-1185">Reference proteome</keyword>
<feature type="compositionally biased region" description="Polar residues" evidence="1">
    <location>
        <begin position="1"/>
        <end position="13"/>
    </location>
</feature>
<proteinExistence type="predicted"/>
<sequence length="582" mass="63244">MEARSLSSLNSLAGNPPQYPVKPNEEKLDPLTLYILRVPGTRDVFLSPFKPQVKSVTAEDVASSLYYVHLRDPLEETQHSQADENSRGRSSAQPSIHRKPLPSTARPPTPEATLEDAQAPVTSSATQLDQSAAHHDSRSGLRMTGTALGRPIAPTQPADPTDVSRVPARKPLGPRPMASSPMASSPMASSPITDFNQLHISSLNSNGHSASLPPRPQAESTQGCLSTEHRPVFDPGLNESVKTGSFSLDLIRRDRSSGGQWNVARISCQGAEISQVSDGAGWKRSPSPSKQGPRPAIDIIIENSGYAKFRHIPPPKMVEAGPAAIISALAERDSGRSSDHSSNVSLPFVDFGATTGEHGHGSLFSRQVTMGYTKSWTANVKEKLQKLEVEAISVTKSGHRRGDSTTSWDSFEPKSPQAEAGFESMRARGYTFLSPWNGRCEFRTGHAGRTLRLTHALDTGSSNGSPAPDLTEISELRFNLPTTEIISAAAHARDSQLLSQFGDVLRSRARSDPYRNEYEDDDDIDRPGRFDLSLGQERAGGGRRGNRAKMGKLIITHEGLKMLDLVVAANIGVWWETWEKNF</sequence>
<feature type="region of interest" description="Disordered" evidence="1">
    <location>
        <begin position="1"/>
        <end position="25"/>
    </location>
</feature>
<evidence type="ECO:0000313" key="3">
    <source>
        <dbReference type="EMBL" id="KAK0385502.1"/>
    </source>
</evidence>
<feature type="compositionally biased region" description="Polar residues" evidence="1">
    <location>
        <begin position="120"/>
        <end position="130"/>
    </location>
</feature>
<protein>
    <submittedName>
        <fullName evidence="3">Uncharacterized protein</fullName>
    </submittedName>
</protein>
<organism evidence="3 4">
    <name type="scientific">Sarocladium strictum</name>
    <name type="common">Black bundle disease fungus</name>
    <name type="synonym">Acremonium strictum</name>
    <dbReference type="NCBI Taxonomy" id="5046"/>
    <lineage>
        <taxon>Eukaryota</taxon>
        <taxon>Fungi</taxon>
        <taxon>Dikarya</taxon>
        <taxon>Ascomycota</taxon>
        <taxon>Pezizomycotina</taxon>
        <taxon>Sordariomycetes</taxon>
        <taxon>Hypocreomycetidae</taxon>
        <taxon>Hypocreales</taxon>
        <taxon>Sarocladiaceae</taxon>
        <taxon>Sarocladium</taxon>
    </lineage>
</organism>
<feature type="compositionally biased region" description="Low complexity" evidence="1">
    <location>
        <begin position="176"/>
        <end position="188"/>
    </location>
</feature>
<comment type="caution">
    <text evidence="3">The sequence shown here is derived from an EMBL/GenBank/DDBJ whole genome shotgun (WGS) entry which is preliminary data.</text>
</comment>
<dbReference type="AlphaFoldDB" id="A0AA39L634"/>
<dbReference type="EMBL" id="JAPDFR010000006">
    <property type="protein sequence ID" value="KAK0385502.1"/>
    <property type="molecule type" value="Genomic_DNA"/>
</dbReference>
<evidence type="ECO:0000313" key="4">
    <source>
        <dbReference type="Proteomes" id="UP001175261"/>
    </source>
</evidence>
<reference evidence="3" key="1">
    <citation type="submission" date="2022-10" db="EMBL/GenBank/DDBJ databases">
        <title>Determination and structural analysis of whole genome sequence of Sarocladium strictum F4-1.</title>
        <authorList>
            <person name="Hu L."/>
            <person name="Jiang Y."/>
        </authorList>
    </citation>
    <scope>NUCLEOTIDE SEQUENCE</scope>
    <source>
        <strain evidence="3">F4-1</strain>
    </source>
</reference>